<sequence length="274" mass="28240">MNQPPGGMPNYPYAPYPIPSVPAKRNTVGLIALIASIIGFVFACIPGALIIGWVLLPIALILGIVGVCLSGMSKGTSIAAVITSIVGIVVGVVVFLTVVSNAFSNAFHKSDLSPAPSAASGAPAPGNNDETPTSSSNKPGSRENPLPIGEPVQSRDWQVTLGAPHEAWAQIAAENEFNDPPKPGMEYWIVPVTATYTGDRTGNAGSDITVKFVGSDNRTYDESCGVIPNPLSDVGDLYKGGSAEGNVCVEVPAGADGLWTLTTGFGNPAFFTAK</sequence>
<dbReference type="Proteomes" id="UP000466894">
    <property type="component" value="Chromosome"/>
</dbReference>
<protein>
    <recommendedName>
        <fullName evidence="6">DUF4190 domain-containing protein</fullName>
    </recommendedName>
</protein>
<accession>A0A7I7PHX2</accession>
<feature type="transmembrane region" description="Helical" evidence="3">
    <location>
        <begin position="78"/>
        <end position="99"/>
    </location>
</feature>
<keyword evidence="3" id="KW-0472">Membrane</keyword>
<dbReference type="OrthoDB" id="4424518at2"/>
<evidence type="ECO:0000313" key="5">
    <source>
        <dbReference type="Proteomes" id="UP000466894"/>
    </source>
</evidence>
<dbReference type="AlphaFoldDB" id="A0A7I7PHX2"/>
<evidence type="ECO:0000313" key="4">
    <source>
        <dbReference type="EMBL" id="BBY08176.1"/>
    </source>
</evidence>
<proteinExistence type="predicted"/>
<gene>
    <name evidence="4" type="ORF">MNVI_34940</name>
</gene>
<keyword evidence="3" id="KW-1133">Transmembrane helix</keyword>
<dbReference type="RefSeq" id="WP_139797753.1">
    <property type="nucleotide sequence ID" value="NZ_AP022583.1"/>
</dbReference>
<dbReference type="Gene3D" id="2.60.40.1240">
    <property type="match status" value="1"/>
</dbReference>
<evidence type="ECO:0008006" key="6">
    <source>
        <dbReference type="Google" id="ProtNLM"/>
    </source>
</evidence>
<evidence type="ECO:0000256" key="2">
    <source>
        <dbReference type="SAM" id="MobiDB-lite"/>
    </source>
</evidence>
<feature type="transmembrane region" description="Helical" evidence="3">
    <location>
        <begin position="52"/>
        <end position="72"/>
    </location>
</feature>
<dbReference type="EMBL" id="AP022583">
    <property type="protein sequence ID" value="BBY08176.1"/>
    <property type="molecule type" value="Genomic_DNA"/>
</dbReference>
<feature type="compositionally biased region" description="Polar residues" evidence="2">
    <location>
        <begin position="128"/>
        <end position="139"/>
    </location>
</feature>
<reference evidence="4 5" key="1">
    <citation type="journal article" date="2019" name="Emerg. Microbes Infect.">
        <title>Comprehensive subspecies identification of 175 nontuberculous mycobacteria species based on 7547 genomic profiles.</title>
        <authorList>
            <person name="Matsumoto Y."/>
            <person name="Kinjo T."/>
            <person name="Motooka D."/>
            <person name="Nabeya D."/>
            <person name="Jung N."/>
            <person name="Uechi K."/>
            <person name="Horii T."/>
            <person name="Iida T."/>
            <person name="Fujita J."/>
            <person name="Nakamura S."/>
        </authorList>
    </citation>
    <scope>NUCLEOTIDE SEQUENCE [LARGE SCALE GENOMIC DNA]</scope>
    <source>
        <strain evidence="4 5">JCM 16367</strain>
    </source>
</reference>
<organism evidence="4 5">
    <name type="scientific">Mycobacterium noviomagense</name>
    <dbReference type="NCBI Taxonomy" id="459858"/>
    <lineage>
        <taxon>Bacteria</taxon>
        <taxon>Bacillati</taxon>
        <taxon>Actinomycetota</taxon>
        <taxon>Actinomycetes</taxon>
        <taxon>Mycobacteriales</taxon>
        <taxon>Mycobacteriaceae</taxon>
        <taxon>Mycobacterium</taxon>
    </lineage>
</organism>
<evidence type="ECO:0000256" key="1">
    <source>
        <dbReference type="ARBA" id="ARBA00022729"/>
    </source>
</evidence>
<keyword evidence="3" id="KW-0812">Transmembrane</keyword>
<feature type="region of interest" description="Disordered" evidence="2">
    <location>
        <begin position="112"/>
        <end position="150"/>
    </location>
</feature>
<evidence type="ECO:0000256" key="3">
    <source>
        <dbReference type="SAM" id="Phobius"/>
    </source>
</evidence>
<dbReference type="KEGG" id="mnv:MNVI_34940"/>
<keyword evidence="1" id="KW-0732">Signal</keyword>
<name>A0A7I7PHX2_9MYCO</name>
<dbReference type="InterPro" id="IPR029050">
    <property type="entry name" value="Immunoprotect_excell_Ig-like"/>
</dbReference>
<feature type="transmembrane region" description="Helical" evidence="3">
    <location>
        <begin position="27"/>
        <end position="45"/>
    </location>
</feature>
<feature type="compositionally biased region" description="Low complexity" evidence="2">
    <location>
        <begin position="113"/>
        <end position="126"/>
    </location>
</feature>